<reference evidence="2 3" key="1">
    <citation type="submission" date="2020-07" db="EMBL/GenBank/DDBJ databases">
        <title>Draft whole-genome sequence of Heliobacterium chlorum DSM 3682, type strain.</title>
        <authorList>
            <person name="Kyndt J.A."/>
            <person name="Meyer T.E."/>
            <person name="Imhoff J.F."/>
        </authorList>
    </citation>
    <scope>NUCLEOTIDE SEQUENCE [LARGE SCALE GENOMIC DNA]</scope>
    <source>
        <strain evidence="2 3">DSM 3682</strain>
    </source>
</reference>
<accession>A0ABR7T410</accession>
<dbReference type="PANTHER" id="PTHR43196:SF2">
    <property type="entry name" value="PHOSPHOADENOSINE PHOSPHOSULFATE REDUCTASE"/>
    <property type="match status" value="1"/>
</dbReference>
<name>A0ABR7T410_HELCL</name>
<keyword evidence="3" id="KW-1185">Reference proteome</keyword>
<dbReference type="Gene3D" id="3.40.50.620">
    <property type="entry name" value="HUPs"/>
    <property type="match status" value="1"/>
</dbReference>
<evidence type="ECO:0000259" key="1">
    <source>
        <dbReference type="Pfam" id="PF01507"/>
    </source>
</evidence>
<protein>
    <submittedName>
        <fullName evidence="2">Phosphoadenosine phosphosulfate reductase family protein</fullName>
    </submittedName>
</protein>
<organism evidence="2 3">
    <name type="scientific">Heliobacterium chlorum</name>
    <dbReference type="NCBI Taxonomy" id="2698"/>
    <lineage>
        <taxon>Bacteria</taxon>
        <taxon>Bacillati</taxon>
        <taxon>Bacillota</taxon>
        <taxon>Clostridia</taxon>
        <taxon>Eubacteriales</taxon>
        <taxon>Heliobacteriaceae</taxon>
        <taxon>Heliobacterium</taxon>
    </lineage>
</organism>
<proteinExistence type="predicted"/>
<feature type="domain" description="Phosphoadenosine phosphosulphate reductase" evidence="1">
    <location>
        <begin position="36"/>
        <end position="87"/>
    </location>
</feature>
<dbReference type="InterPro" id="IPR050128">
    <property type="entry name" value="Sulfate_adenylyltrnsfr_sub2"/>
</dbReference>
<feature type="domain" description="Phosphoadenosine phosphosulphate reductase" evidence="1">
    <location>
        <begin position="137"/>
        <end position="238"/>
    </location>
</feature>
<dbReference type="Pfam" id="PF01507">
    <property type="entry name" value="PAPS_reduct"/>
    <property type="match status" value="2"/>
</dbReference>
<dbReference type="EMBL" id="JACVHF010000015">
    <property type="protein sequence ID" value="MBC9785508.1"/>
    <property type="molecule type" value="Genomic_DNA"/>
</dbReference>
<comment type="caution">
    <text evidence="2">The sequence shown here is derived from an EMBL/GenBank/DDBJ whole genome shotgun (WGS) entry which is preliminary data.</text>
</comment>
<gene>
    <name evidence="2" type="ORF">H1S01_13455</name>
</gene>
<dbReference type="InterPro" id="IPR014729">
    <property type="entry name" value="Rossmann-like_a/b/a_fold"/>
</dbReference>
<sequence length="309" mass="35979">MQDWQLKQLQSLPLEAKIQRSIRKIREWYEAWDGEVYVNYSGGKDSTVLLHLVRSVYPHVQAMFADTGLEFPEVREQVKQTENVCWLRPKKSFYQVIQEYGYPAITKAQAGAIYKLRKQNLSEKYRNKLLYGDEKGTFGMVSKKWHYLLNAPFLISDKCCNAMKKEPFYRYQKMTGKKPIIGTMAIESARRKVHYLNHGCNVFDSKEPSSKPISFWTEQDILEYLRMFNIPYASVYGEIVEDENGRLTTTGEKRTGCVFCMFGVHLEKGENRFLRLKRTHPKMHGYCMDKLGIAEVLDYIGVDSGKEVA</sequence>
<dbReference type="PANTHER" id="PTHR43196">
    <property type="entry name" value="SULFATE ADENYLYLTRANSFERASE SUBUNIT 2"/>
    <property type="match status" value="1"/>
</dbReference>
<dbReference type="SUPFAM" id="SSF52402">
    <property type="entry name" value="Adenine nucleotide alpha hydrolases-like"/>
    <property type="match status" value="1"/>
</dbReference>
<dbReference type="Proteomes" id="UP000617402">
    <property type="component" value="Unassembled WGS sequence"/>
</dbReference>
<dbReference type="RefSeq" id="WP_188040965.1">
    <property type="nucleotide sequence ID" value="NZ_JACVHF010000015.1"/>
</dbReference>
<dbReference type="InterPro" id="IPR002500">
    <property type="entry name" value="PAPS_reduct_dom"/>
</dbReference>
<evidence type="ECO:0000313" key="3">
    <source>
        <dbReference type="Proteomes" id="UP000617402"/>
    </source>
</evidence>
<evidence type="ECO:0000313" key="2">
    <source>
        <dbReference type="EMBL" id="MBC9785508.1"/>
    </source>
</evidence>